<protein>
    <submittedName>
        <fullName evidence="4">Phosphoglycerate mutase</fullName>
    </submittedName>
</protein>
<evidence type="ECO:0000313" key="7">
    <source>
        <dbReference type="Proteomes" id="UP000195814"/>
    </source>
</evidence>
<dbReference type="GO" id="GO:0043456">
    <property type="term" value="P:regulation of pentose-phosphate shunt"/>
    <property type="evidence" value="ECO:0007669"/>
    <property type="project" value="TreeGrafter"/>
</dbReference>
<dbReference type="InterPro" id="IPR051695">
    <property type="entry name" value="Phosphoglycerate_Mutase"/>
</dbReference>
<keyword evidence="1" id="KW-0378">Hydrolase</keyword>
<dbReference type="InterPro" id="IPR029033">
    <property type="entry name" value="His_PPase_superfam"/>
</dbReference>
<reference evidence="6 7" key="1">
    <citation type="submission" date="2016-05" db="EMBL/GenBank/DDBJ databases">
        <title>Complete genome sequence of two 2,5-diketo-D-glunonic acid producing strain Tatumella citrea.</title>
        <authorList>
            <person name="Duan C."/>
            <person name="Yang J."/>
            <person name="Yang S."/>
        </authorList>
    </citation>
    <scope>NUCLEOTIDE SEQUENCE [LARGE SCALE GENOMIC DNA]</scope>
    <source>
        <strain evidence="5 6">ATCC 39140</strain>
        <strain evidence="4 7">DSM 13699</strain>
    </source>
</reference>
<dbReference type="EMBL" id="CP015581">
    <property type="protein sequence ID" value="ARV00015.1"/>
    <property type="molecule type" value="Genomic_DNA"/>
</dbReference>
<evidence type="ECO:0000313" key="4">
    <source>
        <dbReference type="EMBL" id="ARU95974.1"/>
    </source>
</evidence>
<dbReference type="Gene3D" id="3.40.50.1240">
    <property type="entry name" value="Phosphoglycerate mutase-like"/>
    <property type="match status" value="1"/>
</dbReference>
<dbReference type="GO" id="GO:0004331">
    <property type="term" value="F:fructose-2,6-bisphosphate 2-phosphatase activity"/>
    <property type="evidence" value="ECO:0007669"/>
    <property type="project" value="TreeGrafter"/>
</dbReference>
<dbReference type="AlphaFoldDB" id="A0A1Y0LD19"/>
<feature type="binding site" evidence="3">
    <location>
        <position position="73"/>
    </location>
    <ligand>
        <name>substrate</name>
    </ligand>
</feature>
<dbReference type="Proteomes" id="UP000195729">
    <property type="component" value="Chromosome"/>
</dbReference>
<accession>A0A1Y0LD19</accession>
<dbReference type="PANTHER" id="PTHR46517">
    <property type="entry name" value="FRUCTOSE-2,6-BISPHOSPHATASE TIGAR"/>
    <property type="match status" value="1"/>
</dbReference>
<dbReference type="KEGG" id="tci:A7K98_00820"/>
<feature type="active site" description="Tele-phosphohistidine intermediate" evidence="2">
    <location>
        <position position="24"/>
    </location>
</feature>
<evidence type="ECO:0000313" key="5">
    <source>
        <dbReference type="EMBL" id="ARV00015.1"/>
    </source>
</evidence>
<keyword evidence="6" id="KW-1185">Reference proteome</keyword>
<feature type="active site" description="Proton donor/acceptor" evidence="2">
    <location>
        <position position="101"/>
    </location>
</feature>
<dbReference type="Pfam" id="PF00300">
    <property type="entry name" value="His_Phos_1"/>
    <property type="match status" value="1"/>
</dbReference>
<dbReference type="GO" id="GO:0045820">
    <property type="term" value="P:negative regulation of glycolytic process"/>
    <property type="evidence" value="ECO:0007669"/>
    <property type="project" value="TreeGrafter"/>
</dbReference>
<evidence type="ECO:0000256" key="3">
    <source>
        <dbReference type="PIRSR" id="PIRSR613078-2"/>
    </source>
</evidence>
<dbReference type="SMART" id="SM00855">
    <property type="entry name" value="PGAM"/>
    <property type="match status" value="1"/>
</dbReference>
<name>A0A1Y0LD19_TATCI</name>
<dbReference type="InterPro" id="IPR013078">
    <property type="entry name" value="His_Pase_superF_clade-1"/>
</dbReference>
<feature type="binding site" evidence="3">
    <location>
        <begin position="23"/>
        <end position="30"/>
    </location>
    <ligand>
        <name>substrate</name>
    </ligand>
</feature>
<dbReference type="PANTHER" id="PTHR46517:SF1">
    <property type="entry name" value="FRUCTOSE-2,6-BISPHOSPHATASE TIGAR"/>
    <property type="match status" value="1"/>
</dbReference>
<evidence type="ECO:0000313" key="6">
    <source>
        <dbReference type="Proteomes" id="UP000195729"/>
    </source>
</evidence>
<evidence type="ECO:0000256" key="1">
    <source>
        <dbReference type="ARBA" id="ARBA00022801"/>
    </source>
</evidence>
<dbReference type="EMBL" id="CP015579">
    <property type="protein sequence ID" value="ARU95974.1"/>
    <property type="molecule type" value="Genomic_DNA"/>
</dbReference>
<evidence type="ECO:0000256" key="2">
    <source>
        <dbReference type="PIRSR" id="PIRSR613078-1"/>
    </source>
</evidence>
<proteinExistence type="predicted"/>
<sequence length="248" mass="27463">MLGASACSASENNSDEITLYFARHGETLLNNLEHVQGWADAPLTDEGRKVARYLGEGLKKIPFDQFYSGDVGRQRDTLKIILSQTGHLPETKFKEFSGLRESFFGSFEGLRAEEMFEASAQVLGLPDTKALLADMVAGKVSIKKMQDAIAAADPKRMAENYQQVKTRTHTTVSEIINSARENKDRNILIVTSGMTIMNLVYELTDKPLQIKPLSNAAVVKITYSNGKYKVIEPGTLRYVNNGKLLLAD</sequence>
<dbReference type="SUPFAM" id="SSF53254">
    <property type="entry name" value="Phosphoglycerate mutase-like"/>
    <property type="match status" value="1"/>
</dbReference>
<dbReference type="Proteomes" id="UP000195814">
    <property type="component" value="Chromosome"/>
</dbReference>
<dbReference type="GO" id="GO:0005829">
    <property type="term" value="C:cytosol"/>
    <property type="evidence" value="ECO:0007669"/>
    <property type="project" value="TreeGrafter"/>
</dbReference>
<dbReference type="CDD" id="cd07067">
    <property type="entry name" value="HP_PGM_like"/>
    <property type="match status" value="1"/>
</dbReference>
<gene>
    <name evidence="4" type="ORF">A7K98_00820</name>
    <name evidence="5" type="ORF">A7K99_00820</name>
</gene>
<organism evidence="4 7">
    <name type="scientific">Tatumella citrea</name>
    <name type="common">Pantoea citrea</name>
    <dbReference type="NCBI Taxonomy" id="53336"/>
    <lineage>
        <taxon>Bacteria</taxon>
        <taxon>Pseudomonadati</taxon>
        <taxon>Pseudomonadota</taxon>
        <taxon>Gammaproteobacteria</taxon>
        <taxon>Enterobacterales</taxon>
        <taxon>Erwiniaceae</taxon>
        <taxon>Tatumella</taxon>
    </lineage>
</organism>